<dbReference type="InterPro" id="IPR013766">
    <property type="entry name" value="Thioredoxin_domain"/>
</dbReference>
<dbReference type="InterPro" id="IPR037944">
    <property type="entry name" value="PRX5-like"/>
</dbReference>
<comment type="catalytic activity">
    <reaction evidence="1">
        <text>[glutaredoxin]-dithiol + a hydroperoxide = [glutaredoxin]-disulfide + an alcohol + H2O</text>
        <dbReference type="Rhea" id="RHEA:62624"/>
        <dbReference type="Rhea" id="RHEA-COMP:10729"/>
        <dbReference type="Rhea" id="RHEA-COMP:10730"/>
        <dbReference type="ChEBI" id="CHEBI:15377"/>
        <dbReference type="ChEBI" id="CHEBI:29950"/>
        <dbReference type="ChEBI" id="CHEBI:30879"/>
        <dbReference type="ChEBI" id="CHEBI:35924"/>
        <dbReference type="ChEBI" id="CHEBI:50058"/>
        <dbReference type="EC" id="1.11.1.25"/>
    </reaction>
</comment>
<dbReference type="InterPro" id="IPR013740">
    <property type="entry name" value="Redoxin"/>
</dbReference>
<organism evidence="11 12">
    <name type="scientific">Ceratopteris richardii</name>
    <name type="common">Triangle waterfern</name>
    <dbReference type="NCBI Taxonomy" id="49495"/>
    <lineage>
        <taxon>Eukaryota</taxon>
        <taxon>Viridiplantae</taxon>
        <taxon>Streptophyta</taxon>
        <taxon>Embryophyta</taxon>
        <taxon>Tracheophyta</taxon>
        <taxon>Polypodiopsida</taxon>
        <taxon>Polypodiidae</taxon>
        <taxon>Polypodiales</taxon>
        <taxon>Pteridineae</taxon>
        <taxon>Pteridaceae</taxon>
        <taxon>Parkerioideae</taxon>
        <taxon>Ceratopteris</taxon>
    </lineage>
</organism>
<name>A0A8T2T047_CERRI</name>
<dbReference type="PROSITE" id="PS51352">
    <property type="entry name" value="THIOREDOXIN_2"/>
    <property type="match status" value="1"/>
</dbReference>
<dbReference type="GO" id="GO:0005739">
    <property type="term" value="C:mitochondrion"/>
    <property type="evidence" value="ECO:0007669"/>
    <property type="project" value="TreeGrafter"/>
</dbReference>
<dbReference type="InterPro" id="IPR036249">
    <property type="entry name" value="Thioredoxin-like_sf"/>
</dbReference>
<evidence type="ECO:0000256" key="9">
    <source>
        <dbReference type="RuleBase" id="RU366011"/>
    </source>
</evidence>
<evidence type="ECO:0000313" key="11">
    <source>
        <dbReference type="EMBL" id="KAH7388180.1"/>
    </source>
</evidence>
<evidence type="ECO:0000256" key="2">
    <source>
        <dbReference type="ARBA" id="ARBA00010505"/>
    </source>
</evidence>
<dbReference type="OrthoDB" id="1882547at2759"/>
<dbReference type="GO" id="GO:0045454">
    <property type="term" value="P:cell redox homeostasis"/>
    <property type="evidence" value="ECO:0007669"/>
    <property type="project" value="TreeGrafter"/>
</dbReference>
<dbReference type="AlphaFoldDB" id="A0A8T2T047"/>
<dbReference type="EC" id="1.11.1.25" evidence="3 9"/>
<reference evidence="11" key="1">
    <citation type="submission" date="2021-08" db="EMBL/GenBank/DDBJ databases">
        <title>WGS assembly of Ceratopteris richardii.</title>
        <authorList>
            <person name="Marchant D.B."/>
            <person name="Chen G."/>
            <person name="Jenkins J."/>
            <person name="Shu S."/>
            <person name="Leebens-Mack J."/>
            <person name="Grimwood J."/>
            <person name="Schmutz J."/>
            <person name="Soltis P."/>
            <person name="Soltis D."/>
            <person name="Chen Z.-H."/>
        </authorList>
    </citation>
    <scope>NUCLEOTIDE SEQUENCE</scope>
    <source>
        <strain evidence="11">Whitten #5841</strain>
        <tissue evidence="11">Leaf</tissue>
    </source>
</reference>
<evidence type="ECO:0000313" key="12">
    <source>
        <dbReference type="Proteomes" id="UP000825935"/>
    </source>
</evidence>
<dbReference type="GO" id="GO:0034599">
    <property type="term" value="P:cellular response to oxidative stress"/>
    <property type="evidence" value="ECO:0007669"/>
    <property type="project" value="InterPro"/>
</dbReference>
<accession>A0A8T2T047</accession>
<dbReference type="CDD" id="cd03013">
    <property type="entry name" value="PRX5_like"/>
    <property type="match status" value="1"/>
</dbReference>
<feature type="domain" description="Thioredoxin" evidence="10">
    <location>
        <begin position="26"/>
        <end position="190"/>
    </location>
</feature>
<evidence type="ECO:0000256" key="8">
    <source>
        <dbReference type="PIRSR" id="PIRSR637944-1"/>
    </source>
</evidence>
<dbReference type="Proteomes" id="UP000825935">
    <property type="component" value="Chromosome 16"/>
</dbReference>
<evidence type="ECO:0000256" key="4">
    <source>
        <dbReference type="ARBA" id="ARBA00022559"/>
    </source>
</evidence>
<evidence type="ECO:0000256" key="5">
    <source>
        <dbReference type="ARBA" id="ARBA00022862"/>
    </source>
</evidence>
<dbReference type="Gene3D" id="3.40.30.10">
    <property type="entry name" value="Glutaredoxin"/>
    <property type="match status" value="1"/>
</dbReference>
<dbReference type="Pfam" id="PF08534">
    <property type="entry name" value="Redoxin"/>
    <property type="match status" value="1"/>
</dbReference>
<keyword evidence="6 9" id="KW-0560">Oxidoreductase</keyword>
<evidence type="ECO:0000256" key="6">
    <source>
        <dbReference type="ARBA" id="ARBA00023002"/>
    </source>
</evidence>
<keyword evidence="12" id="KW-1185">Reference proteome</keyword>
<evidence type="ECO:0000259" key="10">
    <source>
        <dbReference type="PROSITE" id="PS51352"/>
    </source>
</evidence>
<evidence type="ECO:0000256" key="1">
    <source>
        <dbReference type="ARBA" id="ARBA00001711"/>
    </source>
</evidence>
<keyword evidence="5 9" id="KW-0049">Antioxidant</keyword>
<dbReference type="PANTHER" id="PTHR10430:SF34">
    <property type="entry name" value="PEROXIREDOXIN-2F, MITOCHONDRIAL"/>
    <property type="match status" value="1"/>
</dbReference>
<feature type="active site" description="Cysteine sulfenic acid (-SOH) intermediate" evidence="8">
    <location>
        <position position="78"/>
    </location>
</feature>
<protein>
    <recommendedName>
        <fullName evidence="3 9">Glutaredoxin-dependent peroxiredoxin</fullName>
        <ecNumber evidence="3 9">1.11.1.25</ecNumber>
    </recommendedName>
</protein>
<comment type="caution">
    <text evidence="11">The sequence shown here is derived from an EMBL/GenBank/DDBJ whole genome shotgun (WGS) entry which is preliminary data.</text>
</comment>
<proteinExistence type="inferred from homology"/>
<dbReference type="GO" id="GO:0042744">
    <property type="term" value="P:hydrogen peroxide catabolic process"/>
    <property type="evidence" value="ECO:0007669"/>
    <property type="project" value="TreeGrafter"/>
</dbReference>
<gene>
    <name evidence="11" type="ORF">KP509_16G062300</name>
</gene>
<comment type="function">
    <text evidence="9">Thiol-specific peroxidase that catalyzes the reduction of hydrogen peroxide and organic hydroperoxides to water and alcohols, respectively. Plays a role in cell protection against oxidative stress by detoxifying peroxides.</text>
</comment>
<sequence length="190" mass="21276">MLTSATKLTRTAPSLRSFSRYFASVGSRIDTDPKIHLQKARTWDEGVSSNFSTTPLREIFKGKKVVIFGLPGAFTGVCSAQHVPSFVKYADQFKGKGVDSIICVAVNDPYVMNGWAEKLQCKDKLDFYGDFDGKFHKHMELDLDLSSGLLGHRSQRWAAYVEDGVIKQLNVEKVPSDFKISDAKTLYEQI</sequence>
<keyword evidence="7 9" id="KW-0676">Redox-active center</keyword>
<dbReference type="SUPFAM" id="SSF52833">
    <property type="entry name" value="Thioredoxin-like"/>
    <property type="match status" value="1"/>
</dbReference>
<dbReference type="PANTHER" id="PTHR10430">
    <property type="entry name" value="PEROXIREDOXIN"/>
    <property type="match status" value="1"/>
</dbReference>
<dbReference type="OMA" id="YTMNGWA"/>
<keyword evidence="4 9" id="KW-0575">Peroxidase</keyword>
<comment type="similarity">
    <text evidence="2 9">Belongs to the peroxiredoxin family. Prx5 subfamily.</text>
</comment>
<dbReference type="FunFam" id="3.40.30.10:FF:000020">
    <property type="entry name" value="Peroxiredoxin"/>
    <property type="match status" value="1"/>
</dbReference>
<evidence type="ECO:0000256" key="7">
    <source>
        <dbReference type="ARBA" id="ARBA00023284"/>
    </source>
</evidence>
<evidence type="ECO:0000256" key="3">
    <source>
        <dbReference type="ARBA" id="ARBA00013016"/>
    </source>
</evidence>
<dbReference type="EMBL" id="CM035421">
    <property type="protein sequence ID" value="KAH7388180.1"/>
    <property type="molecule type" value="Genomic_DNA"/>
</dbReference>
<dbReference type="GO" id="GO:0008379">
    <property type="term" value="F:thioredoxin peroxidase activity"/>
    <property type="evidence" value="ECO:0007669"/>
    <property type="project" value="InterPro"/>
</dbReference>